<feature type="signal peptide" evidence="1">
    <location>
        <begin position="1"/>
        <end position="19"/>
    </location>
</feature>
<reference evidence="2 3" key="1">
    <citation type="submission" date="2023-12" db="EMBL/GenBank/DDBJ databases">
        <title>Pseudomonas sp. T5W1.</title>
        <authorList>
            <person name="Maltman C."/>
        </authorList>
    </citation>
    <scope>NUCLEOTIDE SEQUENCE [LARGE SCALE GENOMIC DNA]</scope>
    <source>
        <strain evidence="2 3">T5W1</strain>
    </source>
</reference>
<dbReference type="PANTHER" id="PTHR35271">
    <property type="entry name" value="ABC TRANSPORTER, SUBSTRATE-BINDING LIPOPROTEIN-RELATED"/>
    <property type="match status" value="1"/>
</dbReference>
<keyword evidence="3" id="KW-1185">Reference proteome</keyword>
<evidence type="ECO:0000313" key="3">
    <source>
        <dbReference type="Proteomes" id="UP001292571"/>
    </source>
</evidence>
<organism evidence="2 3">
    <name type="scientific">Pseudomonas spirodelae</name>
    <dbReference type="NCBI Taxonomy" id="3101751"/>
    <lineage>
        <taxon>Bacteria</taxon>
        <taxon>Pseudomonadati</taxon>
        <taxon>Pseudomonadota</taxon>
        <taxon>Gammaproteobacteria</taxon>
        <taxon>Pseudomonadales</taxon>
        <taxon>Pseudomonadaceae</taxon>
        <taxon>Pseudomonas</taxon>
    </lineage>
</organism>
<sequence>MSRLILLYCCLLIALPAWAAEIIFSSTAGNPAIQGFVNELQQRRPHDQVSFVALNKLPAPSQLPDTNRLILLDRPALDWRLTDPAGPPSLGMRISRIQARDLPATLPAQLSLLWSDPSPQRQMRLARLLLPAAKRAGLLFDADSAFLLEEYRQAATEQDMRLVTRRWPDTRDSRPLLYLLSHSDLLLGINDTSLFNSLTVKNLLLTSYTHQRPVIGPSASFVQAGSLASTYSDQSDWLDSLEDILNQSPDRWPKYSYPGHFKVTSNPQVARSLAIELPSNESLAQKLAEGEQP</sequence>
<evidence type="ECO:0000313" key="2">
    <source>
        <dbReference type="EMBL" id="MEA1605549.1"/>
    </source>
</evidence>
<protein>
    <submittedName>
        <fullName evidence="2">ABC transporter substrate-binding protein</fullName>
    </submittedName>
</protein>
<feature type="chain" id="PRO_5046040659" evidence="1">
    <location>
        <begin position="20"/>
        <end position="293"/>
    </location>
</feature>
<evidence type="ECO:0000256" key="1">
    <source>
        <dbReference type="SAM" id="SignalP"/>
    </source>
</evidence>
<dbReference type="Gene3D" id="3.40.50.2300">
    <property type="match status" value="1"/>
</dbReference>
<name>A0ABU5P7B5_9PSED</name>
<comment type="caution">
    <text evidence="2">The sequence shown here is derived from an EMBL/GenBank/DDBJ whole genome shotgun (WGS) entry which is preliminary data.</text>
</comment>
<keyword evidence="1" id="KW-0732">Signal</keyword>
<proteinExistence type="predicted"/>
<accession>A0ABU5P7B5</accession>
<dbReference type="Proteomes" id="UP001292571">
    <property type="component" value="Unassembled WGS sequence"/>
</dbReference>
<dbReference type="EMBL" id="JAYEET010000019">
    <property type="protein sequence ID" value="MEA1605549.1"/>
    <property type="molecule type" value="Genomic_DNA"/>
</dbReference>
<dbReference type="RefSeq" id="WP_322948730.1">
    <property type="nucleotide sequence ID" value="NZ_JAYEET010000019.1"/>
</dbReference>
<dbReference type="PANTHER" id="PTHR35271:SF1">
    <property type="entry name" value="ABC TRANSPORTER, SUBSTRATE-BINDING LIPOPROTEIN"/>
    <property type="match status" value="1"/>
</dbReference>
<gene>
    <name evidence="2" type="ORF">SOP97_06890</name>
</gene>
<dbReference type="InterPro" id="IPR007487">
    <property type="entry name" value="ABC_transpt-TYRBP-like"/>
</dbReference>